<comment type="caution">
    <text evidence="2">The sequence shown here is derived from an EMBL/GenBank/DDBJ whole genome shotgun (WGS) entry which is preliminary data.</text>
</comment>
<dbReference type="STRING" id="1227493.C483_17743"/>
<feature type="transmembrane region" description="Helical" evidence="1">
    <location>
        <begin position="6"/>
        <end position="27"/>
    </location>
</feature>
<dbReference type="OrthoDB" id="170879at2157"/>
<dbReference type="Proteomes" id="UP000011519">
    <property type="component" value="Unassembled WGS sequence"/>
</dbReference>
<sequence length="62" mass="6836">MIYDLVGFALQFAVLVFAAYLGTMLALGQFHRQTTGELGETMALSHRLTPRFISATGEYPDP</sequence>
<keyword evidence="1" id="KW-1133">Transmembrane helix</keyword>
<keyword evidence="3" id="KW-1185">Reference proteome</keyword>
<protein>
    <submittedName>
        <fullName evidence="2">Uncharacterized protein</fullName>
    </submittedName>
</protein>
<accession>L9ZN15</accession>
<evidence type="ECO:0000313" key="3">
    <source>
        <dbReference type="Proteomes" id="UP000011519"/>
    </source>
</evidence>
<dbReference type="AlphaFoldDB" id="L9ZN15"/>
<reference evidence="2 3" key="1">
    <citation type="journal article" date="2014" name="PLoS Genet.">
        <title>Phylogenetically driven sequencing of extremely halophilic archaea reveals strategies for static and dynamic osmo-response.</title>
        <authorList>
            <person name="Becker E.A."/>
            <person name="Seitzer P.M."/>
            <person name="Tritt A."/>
            <person name="Larsen D."/>
            <person name="Krusor M."/>
            <person name="Yao A.I."/>
            <person name="Wu D."/>
            <person name="Madern D."/>
            <person name="Eisen J.A."/>
            <person name="Darling A.E."/>
            <person name="Facciotti M.T."/>
        </authorList>
    </citation>
    <scope>NUCLEOTIDE SEQUENCE [LARGE SCALE GENOMIC DNA]</scope>
    <source>
        <strain evidence="2 3">JCM 10989</strain>
    </source>
</reference>
<name>L9ZN15_9EURY</name>
<evidence type="ECO:0000256" key="1">
    <source>
        <dbReference type="SAM" id="Phobius"/>
    </source>
</evidence>
<organism evidence="2 3">
    <name type="scientific">Natrialba hulunbeirensis JCM 10989</name>
    <dbReference type="NCBI Taxonomy" id="1227493"/>
    <lineage>
        <taxon>Archaea</taxon>
        <taxon>Methanobacteriati</taxon>
        <taxon>Methanobacteriota</taxon>
        <taxon>Stenosarchaea group</taxon>
        <taxon>Halobacteria</taxon>
        <taxon>Halobacteriales</taxon>
        <taxon>Natrialbaceae</taxon>
        <taxon>Natrialba</taxon>
    </lineage>
</organism>
<gene>
    <name evidence="2" type="ORF">C483_17743</name>
</gene>
<dbReference type="PATRIC" id="fig|1227493.4.peg.3566"/>
<evidence type="ECO:0000313" key="2">
    <source>
        <dbReference type="EMBL" id="ELY87764.1"/>
    </source>
</evidence>
<dbReference type="EMBL" id="AOIM01000041">
    <property type="protein sequence ID" value="ELY87764.1"/>
    <property type="molecule type" value="Genomic_DNA"/>
</dbReference>
<keyword evidence="1" id="KW-0812">Transmembrane</keyword>
<keyword evidence="1" id="KW-0472">Membrane</keyword>
<dbReference type="RefSeq" id="WP_006654680.1">
    <property type="nucleotide sequence ID" value="NZ_AOIM01000041.1"/>
</dbReference>
<proteinExistence type="predicted"/>